<dbReference type="RefSeq" id="WP_339551308.1">
    <property type="nucleotide sequence ID" value="NZ_JBBHLD010000041.1"/>
</dbReference>
<dbReference type="InterPro" id="IPR052159">
    <property type="entry name" value="Competence_DNA_uptake"/>
</dbReference>
<proteinExistence type="predicted"/>
<dbReference type="PANTHER" id="PTHR30619:SF1">
    <property type="entry name" value="RECOMBINATION PROTEIN 2"/>
    <property type="match status" value="1"/>
</dbReference>
<dbReference type="EMBL" id="JBBHLD010000041">
    <property type="protein sequence ID" value="MEJ5908143.1"/>
    <property type="molecule type" value="Genomic_DNA"/>
</dbReference>
<name>A0ABU8RE19_9PSED</name>
<evidence type="ECO:0000313" key="2">
    <source>
        <dbReference type="EMBL" id="MEJ5908143.1"/>
    </source>
</evidence>
<evidence type="ECO:0000313" key="3">
    <source>
        <dbReference type="Proteomes" id="UP001377692"/>
    </source>
</evidence>
<sequence>MPTPPVFSSIRQLPIGQGGFLVGEVTDGRSEAFTYAFDCGSINREHFEQGLSLCSYDKIDVLFVSHLDVDHISGIEALAAQVQINTVILPCLDALHLTLIALESISAGGLRLSVRTFLQDPAGWFADRGVKQILHIPRGDSATEAEQFDPDTSGRDDIVSGSEADGLRGPYTIRSKGAGPSKSVRAGAAQERTLGEETSITADIGWVGGSPCWLLVPYVHPFPEADIAAFRTLAGKLLPANFSDRAIASKVFTNKLLKILADEDDRKTLKRCYRVLSGDHNRISLSLYAGPHPSCKRKKIISRTDENYFWPLMRSRHHLVVPRGGSQENREGAWLCTGDADLNTKETRTQWLRRYKQLIQRVEVFVLPHHGSNNSIHDEVIDRLRDVVMVACAATGRAKHPHPLLIGRLRAAGSSVWQVSEDPESTYAMHVRFDG</sequence>
<organism evidence="2 3">
    <name type="scientific">Pseudomonas kermanshahensis</name>
    <dbReference type="NCBI Taxonomy" id="2745482"/>
    <lineage>
        <taxon>Bacteria</taxon>
        <taxon>Pseudomonadati</taxon>
        <taxon>Pseudomonadota</taxon>
        <taxon>Gammaproteobacteria</taxon>
        <taxon>Pseudomonadales</taxon>
        <taxon>Pseudomonadaceae</taxon>
        <taxon>Pseudomonas</taxon>
    </lineage>
</organism>
<dbReference type="Gene3D" id="3.60.15.10">
    <property type="entry name" value="Ribonuclease Z/Hydroxyacylglutathione hydrolase-like"/>
    <property type="match status" value="1"/>
</dbReference>
<reference evidence="2 3" key="1">
    <citation type="submission" date="2024-02" db="EMBL/GenBank/DDBJ databases">
        <title>Identification of pathogenicity and growth-promoting functions of Pseudomonas putida variants.</title>
        <authorList>
            <person name="Sun J."/>
        </authorList>
    </citation>
    <scope>NUCLEOTIDE SEQUENCE [LARGE SCALE GENOMIC DNA]</scope>
    <source>
        <strain evidence="2 3">A04</strain>
    </source>
</reference>
<gene>
    <name evidence="2" type="ORF">V7V80_26015</name>
</gene>
<protein>
    <recommendedName>
        <fullName evidence="4">MBL fold metallo-hydrolase</fullName>
    </recommendedName>
</protein>
<dbReference type="Proteomes" id="UP001377692">
    <property type="component" value="Unassembled WGS sequence"/>
</dbReference>
<dbReference type="PANTHER" id="PTHR30619">
    <property type="entry name" value="DNA INTERNALIZATION/COMPETENCE PROTEIN COMEC/REC2"/>
    <property type="match status" value="1"/>
</dbReference>
<dbReference type="InterPro" id="IPR036866">
    <property type="entry name" value="RibonucZ/Hydroxyglut_hydro"/>
</dbReference>
<dbReference type="SUPFAM" id="SSF56281">
    <property type="entry name" value="Metallo-hydrolase/oxidoreductase"/>
    <property type="match status" value="1"/>
</dbReference>
<keyword evidence="3" id="KW-1185">Reference proteome</keyword>
<feature type="region of interest" description="Disordered" evidence="1">
    <location>
        <begin position="141"/>
        <end position="184"/>
    </location>
</feature>
<evidence type="ECO:0000256" key="1">
    <source>
        <dbReference type="SAM" id="MobiDB-lite"/>
    </source>
</evidence>
<evidence type="ECO:0008006" key="4">
    <source>
        <dbReference type="Google" id="ProtNLM"/>
    </source>
</evidence>
<accession>A0ABU8RE19</accession>
<comment type="caution">
    <text evidence="2">The sequence shown here is derived from an EMBL/GenBank/DDBJ whole genome shotgun (WGS) entry which is preliminary data.</text>
</comment>